<dbReference type="AlphaFoldDB" id="A0A9D4U170"/>
<dbReference type="NCBIfam" id="TIGR00797">
    <property type="entry name" value="matE"/>
    <property type="match status" value="1"/>
</dbReference>
<feature type="transmembrane region" description="Helical" evidence="6">
    <location>
        <begin position="421"/>
        <end position="441"/>
    </location>
</feature>
<dbReference type="PANTHER" id="PTHR11206">
    <property type="entry name" value="MULTIDRUG RESISTANCE PROTEIN"/>
    <property type="match status" value="1"/>
</dbReference>
<accession>A0A9D4U170</accession>
<dbReference type="EMBL" id="JABFUD020000025">
    <property type="protein sequence ID" value="KAI5059495.1"/>
    <property type="molecule type" value="Genomic_DNA"/>
</dbReference>
<dbReference type="CDD" id="cd13132">
    <property type="entry name" value="MATE_eukaryotic"/>
    <property type="match status" value="1"/>
</dbReference>
<dbReference type="InterPro" id="IPR045069">
    <property type="entry name" value="MATE_euk"/>
</dbReference>
<keyword evidence="5 6" id="KW-0472">Membrane</keyword>
<organism evidence="7 8">
    <name type="scientific">Adiantum capillus-veneris</name>
    <name type="common">Maidenhair fern</name>
    <dbReference type="NCBI Taxonomy" id="13818"/>
    <lineage>
        <taxon>Eukaryota</taxon>
        <taxon>Viridiplantae</taxon>
        <taxon>Streptophyta</taxon>
        <taxon>Embryophyta</taxon>
        <taxon>Tracheophyta</taxon>
        <taxon>Polypodiopsida</taxon>
        <taxon>Polypodiidae</taxon>
        <taxon>Polypodiales</taxon>
        <taxon>Pteridineae</taxon>
        <taxon>Pteridaceae</taxon>
        <taxon>Vittarioideae</taxon>
        <taxon>Adiantum</taxon>
    </lineage>
</organism>
<feature type="transmembrane region" description="Helical" evidence="6">
    <location>
        <begin position="344"/>
        <end position="361"/>
    </location>
</feature>
<evidence type="ECO:0000256" key="5">
    <source>
        <dbReference type="ARBA" id="ARBA00023136"/>
    </source>
</evidence>
<reference evidence="7" key="1">
    <citation type="submission" date="2021-01" db="EMBL/GenBank/DDBJ databases">
        <title>Adiantum capillus-veneris genome.</title>
        <authorList>
            <person name="Fang Y."/>
            <person name="Liao Q."/>
        </authorList>
    </citation>
    <scope>NUCLEOTIDE SEQUENCE</scope>
    <source>
        <strain evidence="7">H3</strain>
        <tissue evidence="7">Leaf</tissue>
    </source>
</reference>
<evidence type="ECO:0000256" key="1">
    <source>
        <dbReference type="ARBA" id="ARBA00004141"/>
    </source>
</evidence>
<protein>
    <recommendedName>
        <fullName evidence="6">Protein DETOXIFICATION</fullName>
    </recommendedName>
    <alternativeName>
        <fullName evidence="6">Multidrug and toxic compound extrusion protein</fullName>
    </alternativeName>
</protein>
<keyword evidence="3 6" id="KW-0812">Transmembrane</keyword>
<dbReference type="GO" id="GO:0015297">
    <property type="term" value="F:antiporter activity"/>
    <property type="evidence" value="ECO:0007669"/>
    <property type="project" value="InterPro"/>
</dbReference>
<evidence type="ECO:0000256" key="2">
    <source>
        <dbReference type="ARBA" id="ARBA00010199"/>
    </source>
</evidence>
<dbReference type="InterPro" id="IPR002528">
    <property type="entry name" value="MATE_fam"/>
</dbReference>
<keyword evidence="4 6" id="KW-1133">Transmembrane helix</keyword>
<dbReference type="GO" id="GO:0042910">
    <property type="term" value="F:xenobiotic transmembrane transporter activity"/>
    <property type="evidence" value="ECO:0007669"/>
    <property type="project" value="InterPro"/>
</dbReference>
<keyword evidence="8" id="KW-1185">Reference proteome</keyword>
<proteinExistence type="inferred from homology"/>
<feature type="transmembrane region" description="Helical" evidence="6">
    <location>
        <begin position="79"/>
        <end position="97"/>
    </location>
</feature>
<feature type="transmembrane region" description="Helical" evidence="6">
    <location>
        <begin position="223"/>
        <end position="243"/>
    </location>
</feature>
<dbReference type="GO" id="GO:0016020">
    <property type="term" value="C:membrane"/>
    <property type="evidence" value="ECO:0007669"/>
    <property type="project" value="UniProtKB-SubCell"/>
</dbReference>
<comment type="caution">
    <text evidence="7">The sequence shown here is derived from an EMBL/GenBank/DDBJ whole genome shotgun (WGS) entry which is preliminary data.</text>
</comment>
<evidence type="ECO:0000313" key="8">
    <source>
        <dbReference type="Proteomes" id="UP000886520"/>
    </source>
</evidence>
<feature type="transmembrane region" description="Helical" evidence="6">
    <location>
        <begin position="305"/>
        <end position="324"/>
    </location>
</feature>
<gene>
    <name evidence="7" type="ORF">GOP47_0025814</name>
</gene>
<sequence length="539" mass="57846">MGTYSVVETGPKSAEYAMDRLPSSKQGPAKEPTSPIQQVIKELQKLGGIAVPVAAMNLVVYVRAMVSVLCLGRLGGLQLAGGALSIGFTNITGYSVLFGLASGMDPICGQAFGAQNWALIGLCLQRTILILLTASIPISLLWLNLQRILLWLGQDASITAVASTYCLFSMPDLLVNCFSQPLRVYMRSQGITAPMMWCSAFAVLLHIPLNILLVFVLKLGVPGVAIAASWTNLNMVLFLLAYLRYSEVYKKTWGGWSRAAFKEWWPLWSLALPSCFAICLEWWWYEILTLLAGYLPNPKEAVGSTAILIQTTSLMYTIPLALSASVSTRVGNELGAGRPDRARVAAMVALGVAAVAAVGHLGWATGLRNVWGRLFTHEERVLALTASVMPLVGLCELGNCPQTTGCGVLRGSARPAAAARINLGSFYLVGTPVAVVLAFHLKLGFAGLWFGLLAAQAACAVSVLYVVFTTDWHLEASKARQLSDGNPSVELPGNYAPPRDVHVEAQSDEESASLLPLKPTLAYVEGKSNHNDMWHPGSG</sequence>
<feature type="transmembrane region" description="Helical" evidence="6">
    <location>
        <begin position="381"/>
        <end position="400"/>
    </location>
</feature>
<name>A0A9D4U170_ADICA</name>
<comment type="subcellular location">
    <subcellularLocation>
        <location evidence="1">Membrane</location>
        <topology evidence="1">Multi-pass membrane protein</topology>
    </subcellularLocation>
</comment>
<evidence type="ECO:0000256" key="4">
    <source>
        <dbReference type="ARBA" id="ARBA00022989"/>
    </source>
</evidence>
<evidence type="ECO:0000256" key="3">
    <source>
        <dbReference type="ARBA" id="ARBA00022692"/>
    </source>
</evidence>
<dbReference type="Proteomes" id="UP000886520">
    <property type="component" value="Chromosome 25"/>
</dbReference>
<feature type="transmembrane region" description="Helical" evidence="6">
    <location>
        <begin position="117"/>
        <end position="143"/>
    </location>
</feature>
<dbReference type="Pfam" id="PF01554">
    <property type="entry name" value="MatE"/>
    <property type="match status" value="2"/>
</dbReference>
<feature type="transmembrane region" description="Helical" evidence="6">
    <location>
        <begin position="447"/>
        <end position="468"/>
    </location>
</feature>
<feature type="transmembrane region" description="Helical" evidence="6">
    <location>
        <begin position="49"/>
        <end position="72"/>
    </location>
</feature>
<evidence type="ECO:0000313" key="7">
    <source>
        <dbReference type="EMBL" id="KAI5059495.1"/>
    </source>
</evidence>
<feature type="transmembrane region" description="Helical" evidence="6">
    <location>
        <begin position="195"/>
        <end position="217"/>
    </location>
</feature>
<comment type="similarity">
    <text evidence="2 6">Belongs to the multi antimicrobial extrusion (MATE) (TC 2.A.66.1) family.</text>
</comment>
<feature type="transmembrane region" description="Helical" evidence="6">
    <location>
        <begin position="264"/>
        <end position="285"/>
    </location>
</feature>
<dbReference type="OrthoDB" id="2126698at2759"/>
<dbReference type="GO" id="GO:1990961">
    <property type="term" value="P:xenobiotic detoxification by transmembrane export across the plasma membrane"/>
    <property type="evidence" value="ECO:0007669"/>
    <property type="project" value="InterPro"/>
</dbReference>
<evidence type="ECO:0000256" key="6">
    <source>
        <dbReference type="RuleBase" id="RU004914"/>
    </source>
</evidence>